<protein>
    <submittedName>
        <fullName evidence="1">Uncharacterized protein</fullName>
    </submittedName>
</protein>
<organism evidence="1 2">
    <name type="scientific">Parelaphostrongylus tenuis</name>
    <name type="common">Meningeal worm</name>
    <dbReference type="NCBI Taxonomy" id="148309"/>
    <lineage>
        <taxon>Eukaryota</taxon>
        <taxon>Metazoa</taxon>
        <taxon>Ecdysozoa</taxon>
        <taxon>Nematoda</taxon>
        <taxon>Chromadorea</taxon>
        <taxon>Rhabditida</taxon>
        <taxon>Rhabditina</taxon>
        <taxon>Rhabditomorpha</taxon>
        <taxon>Strongyloidea</taxon>
        <taxon>Metastrongylidae</taxon>
        <taxon>Parelaphostrongylus</taxon>
    </lineage>
</organism>
<evidence type="ECO:0000313" key="1">
    <source>
        <dbReference type="EMBL" id="KAJ1371538.1"/>
    </source>
</evidence>
<dbReference type="AlphaFoldDB" id="A0AAD5R8R2"/>
<reference evidence="1" key="1">
    <citation type="submission" date="2021-06" db="EMBL/GenBank/DDBJ databases">
        <title>Parelaphostrongylus tenuis whole genome reference sequence.</title>
        <authorList>
            <person name="Garwood T.J."/>
            <person name="Larsen P.A."/>
            <person name="Fountain-Jones N.M."/>
            <person name="Garbe J.R."/>
            <person name="Macchietto M.G."/>
            <person name="Kania S.A."/>
            <person name="Gerhold R.W."/>
            <person name="Richards J.E."/>
            <person name="Wolf T.M."/>
        </authorList>
    </citation>
    <scope>NUCLEOTIDE SEQUENCE</scope>
    <source>
        <strain evidence="1">MNPRO001-30</strain>
        <tissue evidence="1">Meninges</tissue>
    </source>
</reference>
<evidence type="ECO:0000313" key="2">
    <source>
        <dbReference type="Proteomes" id="UP001196413"/>
    </source>
</evidence>
<dbReference type="EMBL" id="JAHQIW010006995">
    <property type="protein sequence ID" value="KAJ1371538.1"/>
    <property type="molecule type" value="Genomic_DNA"/>
</dbReference>
<sequence length="78" mass="8934">MATTSKNSSFLSSLVNSVKSQADQLDFATTSAYEESLSTASKDTPKTGNEQDLYQRPREWEHKDYLFKLAYVFHTNNY</sequence>
<accession>A0AAD5R8R2</accession>
<dbReference type="Proteomes" id="UP001196413">
    <property type="component" value="Unassembled WGS sequence"/>
</dbReference>
<comment type="caution">
    <text evidence="1">The sequence shown here is derived from an EMBL/GenBank/DDBJ whole genome shotgun (WGS) entry which is preliminary data.</text>
</comment>
<proteinExistence type="predicted"/>
<name>A0AAD5R8R2_PARTN</name>
<gene>
    <name evidence="1" type="ORF">KIN20_033505</name>
</gene>
<keyword evidence="2" id="KW-1185">Reference proteome</keyword>